<dbReference type="Pfam" id="PF01252">
    <property type="entry name" value="Peptidase_A8"/>
    <property type="match status" value="1"/>
</dbReference>
<accession>A0A0K1W171</accession>
<comment type="subcellular location">
    <subcellularLocation>
        <location evidence="9">Cell membrane</location>
        <topology evidence="9">Multi-pass membrane protein</topology>
    </subcellularLocation>
</comment>
<dbReference type="EC" id="3.4.23.36" evidence="9"/>
<evidence type="ECO:0000313" key="11">
    <source>
        <dbReference type="EMBL" id="AKX33918.1"/>
    </source>
</evidence>
<dbReference type="STRING" id="216942.SLITO_v1c02630"/>
<evidence type="ECO:0000256" key="8">
    <source>
        <dbReference type="ARBA" id="ARBA00023136"/>
    </source>
</evidence>
<evidence type="ECO:0000256" key="1">
    <source>
        <dbReference type="ARBA" id="ARBA00006139"/>
    </source>
</evidence>
<evidence type="ECO:0000313" key="12">
    <source>
        <dbReference type="Proteomes" id="UP000067476"/>
    </source>
</evidence>
<keyword evidence="6 9" id="KW-0378">Hydrolase</keyword>
<feature type="active site" evidence="9">
    <location>
        <position position="161"/>
    </location>
</feature>
<evidence type="ECO:0000256" key="3">
    <source>
        <dbReference type="ARBA" id="ARBA00022670"/>
    </source>
</evidence>
<feature type="transmembrane region" description="Helical" evidence="9">
    <location>
        <begin position="21"/>
        <end position="39"/>
    </location>
</feature>
<keyword evidence="4 9" id="KW-0812">Transmembrane</keyword>
<keyword evidence="12" id="KW-1185">Reference proteome</keyword>
<evidence type="ECO:0000256" key="2">
    <source>
        <dbReference type="ARBA" id="ARBA00022475"/>
    </source>
</evidence>
<feature type="transmembrane region" description="Helical" evidence="9">
    <location>
        <begin position="155"/>
        <end position="180"/>
    </location>
</feature>
<dbReference type="KEGG" id="sll:SLITO_v1c02630"/>
<dbReference type="GO" id="GO:0004190">
    <property type="term" value="F:aspartic-type endopeptidase activity"/>
    <property type="evidence" value="ECO:0007669"/>
    <property type="project" value="UniProtKB-UniRule"/>
</dbReference>
<keyword evidence="2 9" id="KW-1003">Cell membrane</keyword>
<protein>
    <recommendedName>
        <fullName evidence="9">Lipoprotein signal peptidase</fullName>
        <ecNumber evidence="9">3.4.23.36</ecNumber>
    </recommendedName>
    <alternativeName>
        <fullName evidence="9">Prolipoprotein signal peptidase</fullName>
    </alternativeName>
    <alternativeName>
        <fullName evidence="9">Signal peptidase II</fullName>
        <shortName evidence="9">SPase II</shortName>
    </alternativeName>
</protein>
<evidence type="ECO:0000256" key="10">
    <source>
        <dbReference type="RuleBase" id="RU004181"/>
    </source>
</evidence>
<comment type="pathway">
    <text evidence="9">Protein modification; lipoprotein biosynthesis (signal peptide cleavage).</text>
</comment>
<dbReference type="InterPro" id="IPR001872">
    <property type="entry name" value="Peptidase_A8"/>
</dbReference>
<keyword evidence="11" id="KW-0449">Lipoprotein</keyword>
<organism evidence="11 12">
    <name type="scientific">Spiroplasma litorale</name>
    <dbReference type="NCBI Taxonomy" id="216942"/>
    <lineage>
        <taxon>Bacteria</taxon>
        <taxon>Bacillati</taxon>
        <taxon>Mycoplasmatota</taxon>
        <taxon>Mollicutes</taxon>
        <taxon>Entomoplasmatales</taxon>
        <taxon>Spiroplasmataceae</taxon>
        <taxon>Spiroplasma</taxon>
    </lineage>
</organism>
<dbReference type="PRINTS" id="PR00781">
    <property type="entry name" value="LIPOSIGPTASE"/>
</dbReference>
<dbReference type="Proteomes" id="UP000067476">
    <property type="component" value="Chromosome"/>
</dbReference>
<keyword evidence="3 9" id="KW-0645">Protease</keyword>
<dbReference type="PANTHER" id="PTHR33695">
    <property type="entry name" value="LIPOPROTEIN SIGNAL PEPTIDASE"/>
    <property type="match status" value="1"/>
</dbReference>
<evidence type="ECO:0000256" key="4">
    <source>
        <dbReference type="ARBA" id="ARBA00022692"/>
    </source>
</evidence>
<dbReference type="PATRIC" id="fig|216942.3.peg.265"/>
<comment type="catalytic activity">
    <reaction evidence="9">
        <text>Release of signal peptides from bacterial membrane prolipoproteins. Hydrolyzes -Xaa-Yaa-Zaa-|-(S,diacylglyceryl)Cys-, in which Xaa is hydrophobic (preferably Leu), and Yaa (Ala or Ser) and Zaa (Gly or Ala) have small, neutral side chains.</text>
        <dbReference type="EC" id="3.4.23.36"/>
    </reaction>
</comment>
<keyword evidence="5 9" id="KW-0064">Aspartyl protease</keyword>
<dbReference type="RefSeq" id="WP_075058016.1">
    <property type="nucleotide sequence ID" value="NZ_CP012357.1"/>
</dbReference>
<reference evidence="11 12" key="1">
    <citation type="journal article" date="2015" name="Genome Announc.">
        <title>Complete Genome Sequence of Spiroplasma litorale TN-1T (DSM 21781), a Bacterium Isolated from a Green-Eyed Horsefly (Tabanus nigrovittatus).</title>
        <authorList>
            <person name="Lo W.S."/>
            <person name="Lai Y.C."/>
            <person name="Lien Y.W."/>
            <person name="Wang T.H."/>
            <person name="Kuo C.H."/>
        </authorList>
    </citation>
    <scope>NUCLEOTIDE SEQUENCE [LARGE SCALE GENOMIC DNA]</scope>
    <source>
        <strain evidence="11 12">TN-1</strain>
    </source>
</reference>
<keyword evidence="8 9" id="KW-0472">Membrane</keyword>
<dbReference type="EMBL" id="CP012357">
    <property type="protein sequence ID" value="AKX33918.1"/>
    <property type="molecule type" value="Genomic_DNA"/>
</dbReference>
<dbReference type="AlphaFoldDB" id="A0A0K1W171"/>
<dbReference type="UniPathway" id="UPA00665"/>
<proteinExistence type="inferred from homology"/>
<dbReference type="PANTHER" id="PTHR33695:SF1">
    <property type="entry name" value="LIPOPROTEIN SIGNAL PEPTIDASE"/>
    <property type="match status" value="1"/>
</dbReference>
<evidence type="ECO:0000256" key="9">
    <source>
        <dbReference type="HAMAP-Rule" id="MF_00161"/>
    </source>
</evidence>
<name>A0A0K1W171_9MOLU</name>
<comment type="function">
    <text evidence="9">This protein specifically catalyzes the removal of signal peptides from prolipoproteins.</text>
</comment>
<dbReference type="GO" id="GO:0005886">
    <property type="term" value="C:plasma membrane"/>
    <property type="evidence" value="ECO:0007669"/>
    <property type="project" value="UniProtKB-SubCell"/>
</dbReference>
<keyword evidence="7 9" id="KW-1133">Transmembrane helix</keyword>
<evidence type="ECO:0000256" key="6">
    <source>
        <dbReference type="ARBA" id="ARBA00022801"/>
    </source>
</evidence>
<feature type="active site" evidence="9">
    <location>
        <position position="141"/>
    </location>
</feature>
<dbReference type="OrthoDB" id="398591at2"/>
<evidence type="ECO:0000256" key="5">
    <source>
        <dbReference type="ARBA" id="ARBA00022750"/>
    </source>
</evidence>
<feature type="transmembrane region" description="Helical" evidence="9">
    <location>
        <begin position="82"/>
        <end position="101"/>
    </location>
</feature>
<evidence type="ECO:0000256" key="7">
    <source>
        <dbReference type="ARBA" id="ARBA00022989"/>
    </source>
</evidence>
<comment type="similarity">
    <text evidence="1 9 10">Belongs to the peptidase A8 family.</text>
</comment>
<dbReference type="GO" id="GO:0006508">
    <property type="term" value="P:proteolysis"/>
    <property type="evidence" value="ECO:0007669"/>
    <property type="project" value="UniProtKB-KW"/>
</dbReference>
<feature type="transmembrane region" description="Helical" evidence="9">
    <location>
        <begin position="106"/>
        <end position="127"/>
    </location>
</feature>
<gene>
    <name evidence="11" type="primary">lsp</name>
    <name evidence="9" type="synonym">lspA</name>
    <name evidence="11" type="ORF">SLITO_v1c02630</name>
</gene>
<dbReference type="HAMAP" id="MF_00161">
    <property type="entry name" value="LspA"/>
    <property type="match status" value="1"/>
</dbReference>
<sequence>MNSKMAFIKSYLKNYKYLWKFKIIICAPIIAFLLFLDWLSKGLINSSMIQGEKKDFIKGFIGFEYKINPGAAYGMNSGSPTLAISIAAVVSIFLLIIFLFLKDKYWLIGLSFMIGGSYGNLLARIWAPFDEYSKVYGGVIDFLKWDFSFLGSNEYIFNLADLFVNIAIGLIILALIIYLVDELIRVYYKKNDVLYEKYVEFRSTISKLYIIYWHKFYKKDSEFKMTFKEYYIKRKQLIREFKEDKRKILNGSEN</sequence>